<comment type="caution">
    <text evidence="6">The sequence shown here is derived from an EMBL/GenBank/DDBJ whole genome shotgun (WGS) entry which is preliminary data.</text>
</comment>
<organism evidence="6 7">
    <name type="scientific">Cercophora samala</name>
    <dbReference type="NCBI Taxonomy" id="330535"/>
    <lineage>
        <taxon>Eukaryota</taxon>
        <taxon>Fungi</taxon>
        <taxon>Dikarya</taxon>
        <taxon>Ascomycota</taxon>
        <taxon>Pezizomycotina</taxon>
        <taxon>Sordariomycetes</taxon>
        <taxon>Sordariomycetidae</taxon>
        <taxon>Sordariales</taxon>
        <taxon>Lasiosphaeriaceae</taxon>
        <taxon>Cercophora</taxon>
    </lineage>
</organism>
<keyword evidence="2" id="KW-0479">Metal-binding</keyword>
<dbReference type="Proteomes" id="UP001174997">
    <property type="component" value="Unassembled WGS sequence"/>
</dbReference>
<dbReference type="EMBL" id="JAULSY010000024">
    <property type="protein sequence ID" value="KAK0671134.1"/>
    <property type="molecule type" value="Genomic_DNA"/>
</dbReference>
<evidence type="ECO:0000313" key="6">
    <source>
        <dbReference type="EMBL" id="KAK0671134.1"/>
    </source>
</evidence>
<reference evidence="6" key="1">
    <citation type="submission" date="2023-06" db="EMBL/GenBank/DDBJ databases">
        <title>Genome-scale phylogeny and comparative genomics of the fungal order Sordariales.</title>
        <authorList>
            <consortium name="Lawrence Berkeley National Laboratory"/>
            <person name="Hensen N."/>
            <person name="Bonometti L."/>
            <person name="Westerberg I."/>
            <person name="Brannstrom I.O."/>
            <person name="Guillou S."/>
            <person name="Cros-Aarteil S."/>
            <person name="Calhoun S."/>
            <person name="Haridas S."/>
            <person name="Kuo A."/>
            <person name="Mondo S."/>
            <person name="Pangilinan J."/>
            <person name="Riley R."/>
            <person name="Labutti K."/>
            <person name="Andreopoulos B."/>
            <person name="Lipzen A."/>
            <person name="Chen C."/>
            <person name="Yanf M."/>
            <person name="Daum C."/>
            <person name="Ng V."/>
            <person name="Clum A."/>
            <person name="Steindorff A."/>
            <person name="Ohm R."/>
            <person name="Martin F."/>
            <person name="Silar P."/>
            <person name="Natvig D."/>
            <person name="Lalanne C."/>
            <person name="Gautier V."/>
            <person name="Ament-Velasquez S.L."/>
            <person name="Kruys A."/>
            <person name="Hutchinson M.I."/>
            <person name="Powell A.J."/>
            <person name="Barry K."/>
            <person name="Miller A.N."/>
            <person name="Grigoriev I.V."/>
            <person name="Debuchy R."/>
            <person name="Gladieux P."/>
            <person name="Thoren M.H."/>
            <person name="Johannesson H."/>
        </authorList>
    </citation>
    <scope>NUCLEOTIDE SEQUENCE</scope>
    <source>
        <strain evidence="6">CBS 307.81</strain>
    </source>
</reference>
<keyword evidence="7" id="KW-1185">Reference proteome</keyword>
<dbReference type="Pfam" id="PF04082">
    <property type="entry name" value="Fungal_trans"/>
    <property type="match status" value="1"/>
</dbReference>
<feature type="region of interest" description="Disordered" evidence="4">
    <location>
        <begin position="132"/>
        <end position="181"/>
    </location>
</feature>
<gene>
    <name evidence="6" type="ORF">QBC41DRAFT_335492</name>
</gene>
<dbReference type="GO" id="GO:0006351">
    <property type="term" value="P:DNA-templated transcription"/>
    <property type="evidence" value="ECO:0007669"/>
    <property type="project" value="InterPro"/>
</dbReference>
<comment type="subcellular location">
    <subcellularLocation>
        <location evidence="1">Nucleus</location>
    </subcellularLocation>
</comment>
<dbReference type="AlphaFoldDB" id="A0AA39ZHI7"/>
<proteinExistence type="predicted"/>
<protein>
    <submittedName>
        <fullName evidence="6">Transcriptional regulatory protein</fullName>
    </submittedName>
</protein>
<feature type="region of interest" description="Disordered" evidence="4">
    <location>
        <begin position="766"/>
        <end position="790"/>
    </location>
</feature>
<dbReference type="PROSITE" id="PS50048">
    <property type="entry name" value="ZN2_CY6_FUNGAL_2"/>
    <property type="match status" value="1"/>
</dbReference>
<feature type="region of interest" description="Disordered" evidence="4">
    <location>
        <begin position="1"/>
        <end position="35"/>
    </location>
</feature>
<evidence type="ECO:0000259" key="5">
    <source>
        <dbReference type="PROSITE" id="PS50048"/>
    </source>
</evidence>
<feature type="region of interest" description="Disordered" evidence="4">
    <location>
        <begin position="702"/>
        <end position="747"/>
    </location>
</feature>
<dbReference type="CDD" id="cd00067">
    <property type="entry name" value="GAL4"/>
    <property type="match status" value="1"/>
</dbReference>
<feature type="compositionally biased region" description="Polar residues" evidence="4">
    <location>
        <begin position="134"/>
        <end position="143"/>
    </location>
</feature>
<dbReference type="InterPro" id="IPR007219">
    <property type="entry name" value="XnlR_reg_dom"/>
</dbReference>
<evidence type="ECO:0000256" key="1">
    <source>
        <dbReference type="ARBA" id="ARBA00004123"/>
    </source>
</evidence>
<dbReference type="SMART" id="SM00066">
    <property type="entry name" value="GAL4"/>
    <property type="match status" value="1"/>
</dbReference>
<dbReference type="Gene3D" id="4.10.240.10">
    <property type="entry name" value="Zn(2)-C6 fungal-type DNA-binding domain"/>
    <property type="match status" value="1"/>
</dbReference>
<dbReference type="InterPro" id="IPR036864">
    <property type="entry name" value="Zn2-C6_fun-type_DNA-bd_sf"/>
</dbReference>
<evidence type="ECO:0000256" key="2">
    <source>
        <dbReference type="ARBA" id="ARBA00022723"/>
    </source>
</evidence>
<dbReference type="CDD" id="cd12148">
    <property type="entry name" value="fungal_TF_MHR"/>
    <property type="match status" value="1"/>
</dbReference>
<dbReference type="Pfam" id="PF00172">
    <property type="entry name" value="Zn_clus"/>
    <property type="match status" value="1"/>
</dbReference>
<dbReference type="GO" id="GO:0008270">
    <property type="term" value="F:zinc ion binding"/>
    <property type="evidence" value="ECO:0007669"/>
    <property type="project" value="InterPro"/>
</dbReference>
<evidence type="ECO:0000256" key="4">
    <source>
        <dbReference type="SAM" id="MobiDB-lite"/>
    </source>
</evidence>
<dbReference type="PANTHER" id="PTHR31001">
    <property type="entry name" value="UNCHARACTERIZED TRANSCRIPTIONAL REGULATORY PROTEIN"/>
    <property type="match status" value="1"/>
</dbReference>
<feature type="domain" description="Zn(2)-C6 fungal-type" evidence="5">
    <location>
        <begin position="43"/>
        <end position="72"/>
    </location>
</feature>
<accession>A0AA39ZHI7</accession>
<feature type="compositionally biased region" description="Gly residues" evidence="4">
    <location>
        <begin position="771"/>
        <end position="787"/>
    </location>
</feature>
<dbReference type="PANTHER" id="PTHR31001:SF45">
    <property type="entry name" value="ZN(II)2CYS6 TRANSCRIPTION FACTOR (EUROFUNG)"/>
    <property type="match status" value="1"/>
</dbReference>
<evidence type="ECO:0000256" key="3">
    <source>
        <dbReference type="ARBA" id="ARBA00023242"/>
    </source>
</evidence>
<name>A0AA39ZHI7_9PEZI</name>
<feature type="compositionally biased region" description="Pro residues" evidence="4">
    <location>
        <begin position="724"/>
        <end position="741"/>
    </location>
</feature>
<evidence type="ECO:0000313" key="7">
    <source>
        <dbReference type="Proteomes" id="UP001174997"/>
    </source>
</evidence>
<keyword evidence="3" id="KW-0539">Nucleus</keyword>
<dbReference type="GO" id="GO:0000981">
    <property type="term" value="F:DNA-binding transcription factor activity, RNA polymerase II-specific"/>
    <property type="evidence" value="ECO:0007669"/>
    <property type="project" value="InterPro"/>
</dbReference>
<dbReference type="InterPro" id="IPR050613">
    <property type="entry name" value="Sec_Metabolite_Reg"/>
</dbReference>
<dbReference type="SUPFAM" id="SSF57701">
    <property type="entry name" value="Zn2/Cys6 DNA-binding domain"/>
    <property type="match status" value="1"/>
</dbReference>
<dbReference type="SMART" id="SM00906">
    <property type="entry name" value="Fungal_trans"/>
    <property type="match status" value="1"/>
</dbReference>
<dbReference type="GO" id="GO:0003677">
    <property type="term" value="F:DNA binding"/>
    <property type="evidence" value="ECO:0007669"/>
    <property type="project" value="InterPro"/>
</dbReference>
<dbReference type="InterPro" id="IPR001138">
    <property type="entry name" value="Zn2Cys6_DnaBD"/>
</dbReference>
<dbReference type="GO" id="GO:0005634">
    <property type="term" value="C:nucleus"/>
    <property type="evidence" value="ECO:0007669"/>
    <property type="project" value="UniProtKB-SubCell"/>
</dbReference>
<sequence length="827" mass="90912">MATEQHLEQPPSPPRLPLAVSGNGSGPITGSEPSVMKLTRGHSCVLCQQRKVRCDKQKPCANCLKAQVECRVVPPQPPRRRKKKPHERDLIERLRKYEHLMSQHGLPFEPIAQDLKPSDNGDDVADLEQDLSGLKTSPSSTADHVSPDQANDKSKWYPNNSYYKDQYRNADDESSEEEYEGPTLHHAYDAMFDNNDGFPFVVGGAMQSVTNHHPPAIQIFQLWQIYISNVNPLLKISHTPTLQVEIVTASSAINKIARPLEALMFAIYFAAIISMNDDEVQSTFGEDKAVLLGKYHHATQQALVNAGFMRSTDLAVLQALFLYLLCVRQYVDPRSLFCLIGMAVRIATRLGIHRDGAQFGLTPFETEQRRRLWWQLVIFDKRVAEITGSSITALSTCAGDCGYPSNVNDTDLSERAKDHPPPYRGPTEMVFCLTRIELTMASSQTGNMRPGPTTPGGRSAVNNKAQKVQYSPSPSSPDLVTHVANQTLPSDLATFHQHIENVYLKHCDQRIPLHSFTLLMTRQALSKLRVIDFLTRSSGIESVNPAEREELFIEAIRTVEYDNMIQRAPELQGFRWYTYQHFPFPAYIFLISELRVRTTGSLCERAWDAMIENHDRRGLLRRNLRSPLHIAFGHFFVKAWDAREQAELQMGRVLPTPQIVTLLRNTVSKMKRPTGPPLNGGDHQASVPGPPVALPPPIVGGNDPPTGLYPGKGMPLTPETTGPVPGPGPGPGPQVGPPGGPGPGMMAMGDAPVMFNGFEGLNPLFNNASGPGSGGGPGGPGGGGPGGMEEMDFGQMDWNYLVQYSSFGAFNPAYYHQGGAGPAGSHP</sequence>